<dbReference type="GO" id="GO:0006260">
    <property type="term" value="P:DNA replication"/>
    <property type="evidence" value="ECO:0007669"/>
    <property type="project" value="TreeGrafter"/>
</dbReference>
<dbReference type="Gene3D" id="1.10.10.10">
    <property type="entry name" value="Winged helix-like DNA-binding domain superfamily/Winged helix DNA-binding domain"/>
    <property type="match status" value="1"/>
</dbReference>
<keyword evidence="7" id="KW-1185">Reference proteome</keyword>
<evidence type="ECO:0000256" key="2">
    <source>
        <dbReference type="ARBA" id="ARBA00007815"/>
    </source>
</evidence>
<dbReference type="AlphaFoldDB" id="A0A6G0TWN1"/>
<organism evidence="6 7">
    <name type="scientific">Aphis glycines</name>
    <name type="common">Soybean aphid</name>
    <dbReference type="NCBI Taxonomy" id="307491"/>
    <lineage>
        <taxon>Eukaryota</taxon>
        <taxon>Metazoa</taxon>
        <taxon>Ecdysozoa</taxon>
        <taxon>Arthropoda</taxon>
        <taxon>Hexapoda</taxon>
        <taxon>Insecta</taxon>
        <taxon>Pterygota</taxon>
        <taxon>Neoptera</taxon>
        <taxon>Paraneoptera</taxon>
        <taxon>Hemiptera</taxon>
        <taxon>Sternorrhyncha</taxon>
        <taxon>Aphidomorpha</taxon>
        <taxon>Aphidoidea</taxon>
        <taxon>Aphididae</taxon>
        <taxon>Aphidini</taxon>
        <taxon>Aphis</taxon>
        <taxon>Aphis</taxon>
    </lineage>
</organism>
<feature type="domain" description="Replication protein A C-terminal" evidence="5">
    <location>
        <begin position="207"/>
        <end position="297"/>
    </location>
</feature>
<dbReference type="EMBL" id="VYZN01000013">
    <property type="protein sequence ID" value="KAE9540666.1"/>
    <property type="molecule type" value="Genomic_DNA"/>
</dbReference>
<sequence length="377" mass="43390">PSFIILHYSRLVITDYALWQTTFSRTRSKCAFNIDFVNNRSFFINEYFPTGEKLIFLKMWGDDEGGFNTTMTQSPSIASGAEPKQNTVISVAIRELLDSNEENKNTHVVVVGIIKQVETQTLKNMFTIEDNTGRLLCIQWGDENELSRYPKLIENAYFKVVGSKRIQNDKVTLLCHSVRPLESLNELTHHLLSIIALPYQTEEINMASGTQQSIATNQKEFLTSGDNNGFIDSSNNLSLNPRQLKVYTVIKRCQDEAGYSASDIQKILPEKMSLSEIEKILSFFIEEGHIFSTIDENHYKVTDFGKIVNYEISYLSTIILMYNISNTIINHNKFFFHTYVLQQFIHPKNYYKIKLECTTKTDDDVFFHCQNLIAVDN</sequence>
<feature type="non-terminal residue" evidence="6">
    <location>
        <position position="1"/>
    </location>
</feature>
<dbReference type="InterPro" id="IPR012340">
    <property type="entry name" value="NA-bd_OB-fold"/>
</dbReference>
<evidence type="ECO:0000313" key="6">
    <source>
        <dbReference type="EMBL" id="KAE9540666.1"/>
    </source>
</evidence>
<dbReference type="GO" id="GO:0005662">
    <property type="term" value="C:DNA replication factor A complex"/>
    <property type="evidence" value="ECO:0007669"/>
    <property type="project" value="TreeGrafter"/>
</dbReference>
<dbReference type="Gene3D" id="2.40.50.140">
    <property type="entry name" value="Nucleic acid-binding proteins"/>
    <property type="match status" value="1"/>
</dbReference>
<dbReference type="InterPro" id="IPR014892">
    <property type="entry name" value="RPA_C"/>
</dbReference>
<keyword evidence="4" id="KW-0539">Nucleus</keyword>
<comment type="caution">
    <text evidence="6">The sequence shown here is derived from an EMBL/GenBank/DDBJ whole genome shotgun (WGS) entry which is preliminary data.</text>
</comment>
<dbReference type="PANTHER" id="PTHR13989:SF16">
    <property type="entry name" value="REPLICATION PROTEIN A2"/>
    <property type="match status" value="1"/>
</dbReference>
<evidence type="ECO:0000256" key="1">
    <source>
        <dbReference type="ARBA" id="ARBA00004123"/>
    </source>
</evidence>
<dbReference type="GO" id="GO:0003697">
    <property type="term" value="F:single-stranded DNA binding"/>
    <property type="evidence" value="ECO:0007669"/>
    <property type="project" value="TreeGrafter"/>
</dbReference>
<dbReference type="OrthoDB" id="25571at2759"/>
<evidence type="ECO:0000256" key="4">
    <source>
        <dbReference type="ARBA" id="ARBA00023242"/>
    </source>
</evidence>
<evidence type="ECO:0000256" key="3">
    <source>
        <dbReference type="ARBA" id="ARBA00023125"/>
    </source>
</evidence>
<reference evidence="6 7" key="1">
    <citation type="submission" date="2019-08" db="EMBL/GenBank/DDBJ databases">
        <title>The genome of the soybean aphid Biotype 1, its phylome, world population structure and adaptation to the North American continent.</title>
        <authorList>
            <person name="Giordano R."/>
            <person name="Donthu R.K."/>
            <person name="Hernandez A.G."/>
            <person name="Wright C.L."/>
            <person name="Zimin A.V."/>
        </authorList>
    </citation>
    <scope>NUCLEOTIDE SEQUENCE [LARGE SCALE GENOMIC DNA]</scope>
    <source>
        <tissue evidence="6">Whole aphids</tissue>
    </source>
</reference>
<name>A0A6G0TWN1_APHGL</name>
<keyword evidence="3" id="KW-0238">DNA-binding</keyword>
<dbReference type="SUPFAM" id="SSF50249">
    <property type="entry name" value="Nucleic acid-binding proteins"/>
    <property type="match status" value="1"/>
</dbReference>
<protein>
    <recommendedName>
        <fullName evidence="5">Replication protein A C-terminal domain-containing protein</fullName>
    </recommendedName>
</protein>
<dbReference type="InterPro" id="IPR036388">
    <property type="entry name" value="WH-like_DNA-bd_sf"/>
</dbReference>
<comment type="subcellular location">
    <subcellularLocation>
        <location evidence="1">Nucleus</location>
    </subcellularLocation>
</comment>
<dbReference type="SUPFAM" id="SSF46785">
    <property type="entry name" value="Winged helix' DNA-binding domain"/>
    <property type="match status" value="1"/>
</dbReference>
<evidence type="ECO:0000259" key="5">
    <source>
        <dbReference type="Pfam" id="PF08784"/>
    </source>
</evidence>
<evidence type="ECO:0000313" key="7">
    <source>
        <dbReference type="Proteomes" id="UP000475862"/>
    </source>
</evidence>
<dbReference type="Pfam" id="PF08784">
    <property type="entry name" value="RPA_C"/>
    <property type="match status" value="1"/>
</dbReference>
<dbReference type="GO" id="GO:0000724">
    <property type="term" value="P:double-strand break repair via homologous recombination"/>
    <property type="evidence" value="ECO:0007669"/>
    <property type="project" value="TreeGrafter"/>
</dbReference>
<dbReference type="InterPro" id="IPR036390">
    <property type="entry name" value="WH_DNA-bd_sf"/>
</dbReference>
<accession>A0A6G0TWN1</accession>
<gene>
    <name evidence="6" type="ORF">AGLY_003911</name>
</gene>
<dbReference type="PANTHER" id="PTHR13989">
    <property type="entry name" value="REPLICATION PROTEIN A-RELATED"/>
    <property type="match status" value="1"/>
</dbReference>
<dbReference type="GO" id="GO:0006289">
    <property type="term" value="P:nucleotide-excision repair"/>
    <property type="evidence" value="ECO:0007669"/>
    <property type="project" value="TreeGrafter"/>
</dbReference>
<dbReference type="FunFam" id="1.10.10.10:FF:000168">
    <property type="entry name" value="Replication protein A 32 kDa subunit"/>
    <property type="match status" value="1"/>
</dbReference>
<comment type="similarity">
    <text evidence="2">Belongs to the replication factor A protein 2 family.</text>
</comment>
<proteinExistence type="inferred from homology"/>
<dbReference type="GO" id="GO:0035861">
    <property type="term" value="C:site of double-strand break"/>
    <property type="evidence" value="ECO:0007669"/>
    <property type="project" value="TreeGrafter"/>
</dbReference>
<dbReference type="Proteomes" id="UP000475862">
    <property type="component" value="Unassembled WGS sequence"/>
</dbReference>
<dbReference type="GO" id="GO:0000781">
    <property type="term" value="C:chromosome, telomeric region"/>
    <property type="evidence" value="ECO:0007669"/>
    <property type="project" value="TreeGrafter"/>
</dbReference>
<dbReference type="InterPro" id="IPR040260">
    <property type="entry name" value="RFA2-like"/>
</dbReference>